<reference evidence="2 3" key="1">
    <citation type="submission" date="2018-09" db="EMBL/GenBank/DDBJ databases">
        <title>Genome Sequence of Paenibacillus lautus Strain E7593-69, Azo Dye-Degrading Bacteria, Isolated from Commercial Tattoo Inks.</title>
        <authorList>
            <person name="Nho S.W."/>
            <person name="Kim S.-J."/>
            <person name="Kweon O."/>
            <person name="Cerniglia C.E."/>
        </authorList>
    </citation>
    <scope>NUCLEOTIDE SEQUENCE [LARGE SCALE GENOMIC DNA]</scope>
    <source>
        <strain evidence="2 3">E7593-69</strain>
        <plasmid evidence="2 3">pAZOPL1</plasmid>
    </source>
</reference>
<sequence>MRKVFFVLLCFFLLTACSKGVDKKTNESITGTAKTESSLPVSSSVEIQNELLIVHGIKLGDSKEKIIDKLGYPQTKGEVIETKNKNTATSYKYGGLSFGILNDNVVSIEIDDREYKTSKGIGIGSNYIDLINTYSELTPMENEEGNFVFISEGDTFLSFVLDSSRTIEQISYGYKSLFDEISDFTFEDMVKTANVADTMNNSHSSQLVEAVYLNDINTVKQLLSMGVDPNTNFVSPNEGIEPSDNISVLWFSIYKGNFEIVSLLEEYGASVPMKDERDIRLRGEADIALENNDVERMAQLIDAGLDPNGYIGFGQWAESYLSFSNSRSNYEMVELLESRGARW</sequence>
<geneLocation type="plasmid" evidence="2 3">
    <name>pAZOPL1</name>
</geneLocation>
<dbReference type="Proteomes" id="UP000266552">
    <property type="component" value="Plasmid pAZOPL1"/>
</dbReference>
<feature type="signal peptide" evidence="1">
    <location>
        <begin position="1"/>
        <end position="18"/>
    </location>
</feature>
<dbReference type="EMBL" id="CP032413">
    <property type="protein sequence ID" value="AYB48086.1"/>
    <property type="molecule type" value="Genomic_DNA"/>
</dbReference>
<dbReference type="PROSITE" id="PS51257">
    <property type="entry name" value="PROKAR_LIPOPROTEIN"/>
    <property type="match status" value="1"/>
</dbReference>
<protein>
    <submittedName>
        <fullName evidence="2">Ankyrin repeat domain-containing protein</fullName>
    </submittedName>
</protein>
<dbReference type="RefSeq" id="WP_119851440.1">
    <property type="nucleotide sequence ID" value="NZ_CP032413.1"/>
</dbReference>
<name>A0A385TWA9_PAELA</name>
<dbReference type="Gene3D" id="1.25.40.20">
    <property type="entry name" value="Ankyrin repeat-containing domain"/>
    <property type="match status" value="1"/>
</dbReference>
<keyword evidence="3" id="KW-1185">Reference proteome</keyword>
<dbReference type="InterPro" id="IPR036770">
    <property type="entry name" value="Ankyrin_rpt-contain_sf"/>
</dbReference>
<accession>A0A385TWA9</accession>
<evidence type="ECO:0000313" key="3">
    <source>
        <dbReference type="Proteomes" id="UP000266552"/>
    </source>
</evidence>
<keyword evidence="2" id="KW-0614">Plasmid</keyword>
<proteinExistence type="predicted"/>
<evidence type="ECO:0000313" key="2">
    <source>
        <dbReference type="EMBL" id="AYB48086.1"/>
    </source>
</evidence>
<dbReference type="InterPro" id="IPR002110">
    <property type="entry name" value="Ankyrin_rpt"/>
</dbReference>
<gene>
    <name evidence="2" type="ORF">D5F53_32715</name>
</gene>
<organism evidence="2 3">
    <name type="scientific">Paenibacillus lautus</name>
    <name type="common">Bacillus lautus</name>
    <dbReference type="NCBI Taxonomy" id="1401"/>
    <lineage>
        <taxon>Bacteria</taxon>
        <taxon>Bacillati</taxon>
        <taxon>Bacillota</taxon>
        <taxon>Bacilli</taxon>
        <taxon>Bacillales</taxon>
        <taxon>Paenibacillaceae</taxon>
        <taxon>Paenibacillus</taxon>
    </lineage>
</organism>
<dbReference type="SMART" id="SM00248">
    <property type="entry name" value="ANK"/>
    <property type="match status" value="3"/>
</dbReference>
<dbReference type="SUPFAM" id="SSF48403">
    <property type="entry name" value="Ankyrin repeat"/>
    <property type="match status" value="1"/>
</dbReference>
<keyword evidence="1" id="KW-0732">Signal</keyword>
<feature type="chain" id="PRO_5039408257" evidence="1">
    <location>
        <begin position="19"/>
        <end position="343"/>
    </location>
</feature>
<dbReference type="AlphaFoldDB" id="A0A385TWA9"/>
<dbReference type="KEGG" id="plw:D5F53_32715"/>
<evidence type="ECO:0000256" key="1">
    <source>
        <dbReference type="SAM" id="SignalP"/>
    </source>
</evidence>